<evidence type="ECO:0000256" key="2">
    <source>
        <dbReference type="ARBA" id="ARBA00022559"/>
    </source>
</evidence>
<dbReference type="PANTHER" id="PTHR33577:SF9">
    <property type="entry name" value="PEROXIDASE STCC"/>
    <property type="match status" value="1"/>
</dbReference>
<reference evidence="9" key="1">
    <citation type="submission" date="2020-11" db="EMBL/GenBank/DDBJ databases">
        <authorList>
            <consortium name="DOE Joint Genome Institute"/>
            <person name="Ahrendt S."/>
            <person name="Riley R."/>
            <person name="Andreopoulos W."/>
            <person name="Labutti K."/>
            <person name="Pangilinan J."/>
            <person name="Ruiz-Duenas F.J."/>
            <person name="Barrasa J.M."/>
            <person name="Sanchez-Garcia M."/>
            <person name="Camarero S."/>
            <person name="Miyauchi S."/>
            <person name="Serrano A."/>
            <person name="Linde D."/>
            <person name="Babiker R."/>
            <person name="Drula E."/>
            <person name="Ayuso-Fernandez I."/>
            <person name="Pacheco R."/>
            <person name="Padilla G."/>
            <person name="Ferreira P."/>
            <person name="Barriuso J."/>
            <person name="Kellner H."/>
            <person name="Castanera R."/>
            <person name="Alfaro M."/>
            <person name="Ramirez L."/>
            <person name="Pisabarro A.G."/>
            <person name="Kuo A."/>
            <person name="Tritt A."/>
            <person name="Lipzen A."/>
            <person name="He G."/>
            <person name="Yan M."/>
            <person name="Ng V."/>
            <person name="Cullen D."/>
            <person name="Martin F."/>
            <person name="Rosso M.-N."/>
            <person name="Henrissat B."/>
            <person name="Hibbett D."/>
            <person name="Martinez A.T."/>
            <person name="Grigoriev I.V."/>
        </authorList>
    </citation>
    <scope>NUCLEOTIDE SEQUENCE</scope>
    <source>
        <strain evidence="9">CBS 247.69</strain>
    </source>
</reference>
<comment type="caution">
    <text evidence="9">The sequence shown here is derived from an EMBL/GenBank/DDBJ whole genome shotgun (WGS) entry which is preliminary data.</text>
</comment>
<protein>
    <submittedName>
        <fullName evidence="9">Cloroperoxidase</fullName>
    </submittedName>
</protein>
<accession>A0A9P5YFL3</accession>
<keyword evidence="6" id="KW-0408">Iron</keyword>
<proteinExistence type="inferred from homology"/>
<evidence type="ECO:0000256" key="6">
    <source>
        <dbReference type="ARBA" id="ARBA00023004"/>
    </source>
</evidence>
<dbReference type="PANTHER" id="PTHR33577">
    <property type="entry name" value="STERIGMATOCYSTIN BIOSYNTHESIS PEROXIDASE STCC-RELATED"/>
    <property type="match status" value="1"/>
</dbReference>
<organism evidence="9 10">
    <name type="scientific">Collybia nuda</name>
    <dbReference type="NCBI Taxonomy" id="64659"/>
    <lineage>
        <taxon>Eukaryota</taxon>
        <taxon>Fungi</taxon>
        <taxon>Dikarya</taxon>
        <taxon>Basidiomycota</taxon>
        <taxon>Agaricomycotina</taxon>
        <taxon>Agaricomycetes</taxon>
        <taxon>Agaricomycetidae</taxon>
        <taxon>Agaricales</taxon>
        <taxon>Tricholomatineae</taxon>
        <taxon>Clitocybaceae</taxon>
        <taxon>Collybia</taxon>
    </lineage>
</organism>
<comment type="cofactor">
    <cofactor evidence="1">
        <name>heme b</name>
        <dbReference type="ChEBI" id="CHEBI:60344"/>
    </cofactor>
</comment>
<comment type="similarity">
    <text evidence="7">Belongs to the chloroperoxidase family.</text>
</comment>
<dbReference type="OrthoDB" id="407298at2759"/>
<dbReference type="GO" id="GO:0046872">
    <property type="term" value="F:metal ion binding"/>
    <property type="evidence" value="ECO:0007669"/>
    <property type="project" value="UniProtKB-KW"/>
</dbReference>
<keyword evidence="3" id="KW-0349">Heme</keyword>
<dbReference type="Gene3D" id="1.10.489.10">
    <property type="entry name" value="Chloroperoxidase-like"/>
    <property type="match status" value="1"/>
</dbReference>
<keyword evidence="4" id="KW-0479">Metal-binding</keyword>
<gene>
    <name evidence="9" type="ORF">BDZ94DRAFT_1304641</name>
</gene>
<dbReference type="GO" id="GO:0004601">
    <property type="term" value="F:peroxidase activity"/>
    <property type="evidence" value="ECO:0007669"/>
    <property type="project" value="UniProtKB-KW"/>
</dbReference>
<keyword evidence="5" id="KW-0560">Oxidoreductase</keyword>
<name>A0A9P5YFL3_9AGAR</name>
<evidence type="ECO:0000256" key="7">
    <source>
        <dbReference type="ARBA" id="ARBA00025795"/>
    </source>
</evidence>
<dbReference type="InterPro" id="IPR000028">
    <property type="entry name" value="Chloroperoxidase"/>
</dbReference>
<evidence type="ECO:0000313" key="10">
    <source>
        <dbReference type="Proteomes" id="UP000807353"/>
    </source>
</evidence>
<evidence type="ECO:0000256" key="4">
    <source>
        <dbReference type="ARBA" id="ARBA00022723"/>
    </source>
</evidence>
<dbReference type="PROSITE" id="PS51405">
    <property type="entry name" value="HEME_HALOPEROXIDASE"/>
    <property type="match status" value="1"/>
</dbReference>
<dbReference type="Proteomes" id="UP000807353">
    <property type="component" value="Unassembled WGS sequence"/>
</dbReference>
<dbReference type="SUPFAM" id="SSF47571">
    <property type="entry name" value="Cloroperoxidase"/>
    <property type="match status" value="1"/>
</dbReference>
<dbReference type="EMBL" id="MU150233">
    <property type="protein sequence ID" value="KAF9468364.1"/>
    <property type="molecule type" value="Genomic_DNA"/>
</dbReference>
<sequence length="200" mass="21881">MSASSPYNFIPRGEGQSRSPCPGLNTLANHGYISRDGKDLTVMELVCALCNVYNLSYPLALLLSIVAIVFCGHGLKICLEDLAKHNLIEHDGSLVHDDCLPGQHIATSTPSQVRLQDLIHRTGNKQSLSLNDLARVRADRESKLQVPLDRLHSQISTAESALTWLTMKDEHGEVPLENIKEWFGEEGSLKDGCAPKSPSA</sequence>
<keyword evidence="10" id="KW-1185">Reference proteome</keyword>
<evidence type="ECO:0000256" key="5">
    <source>
        <dbReference type="ARBA" id="ARBA00023002"/>
    </source>
</evidence>
<evidence type="ECO:0000256" key="1">
    <source>
        <dbReference type="ARBA" id="ARBA00001970"/>
    </source>
</evidence>
<dbReference type="InterPro" id="IPR036851">
    <property type="entry name" value="Chloroperoxidase-like_sf"/>
</dbReference>
<evidence type="ECO:0000259" key="8">
    <source>
        <dbReference type="PROSITE" id="PS51405"/>
    </source>
</evidence>
<evidence type="ECO:0000256" key="3">
    <source>
        <dbReference type="ARBA" id="ARBA00022617"/>
    </source>
</evidence>
<dbReference type="AlphaFoldDB" id="A0A9P5YFL3"/>
<feature type="domain" description="Heme haloperoxidase family profile" evidence="8">
    <location>
        <begin position="5"/>
        <end position="200"/>
    </location>
</feature>
<dbReference type="Pfam" id="PF01328">
    <property type="entry name" value="Peroxidase_2"/>
    <property type="match status" value="1"/>
</dbReference>
<evidence type="ECO:0000313" key="9">
    <source>
        <dbReference type="EMBL" id="KAF9468364.1"/>
    </source>
</evidence>
<keyword evidence="2" id="KW-0575">Peroxidase</keyword>